<feature type="transmembrane region" description="Helical" evidence="1">
    <location>
        <begin position="58"/>
        <end position="77"/>
    </location>
</feature>
<keyword evidence="1" id="KW-0472">Membrane</keyword>
<feature type="transmembrane region" description="Helical" evidence="1">
    <location>
        <begin position="108"/>
        <end position="131"/>
    </location>
</feature>
<dbReference type="EMBL" id="LAZR01003295">
    <property type="protein sequence ID" value="KKN19869.1"/>
    <property type="molecule type" value="Genomic_DNA"/>
</dbReference>
<feature type="transmembrane region" description="Helical" evidence="1">
    <location>
        <begin position="324"/>
        <end position="344"/>
    </location>
</feature>
<proteinExistence type="predicted"/>
<feature type="transmembrane region" description="Helical" evidence="1">
    <location>
        <begin position="269"/>
        <end position="289"/>
    </location>
</feature>
<feature type="transmembrane region" description="Helical" evidence="1">
    <location>
        <begin position="143"/>
        <end position="167"/>
    </location>
</feature>
<reference evidence="2" key="1">
    <citation type="journal article" date="2015" name="Nature">
        <title>Complex archaea that bridge the gap between prokaryotes and eukaryotes.</title>
        <authorList>
            <person name="Spang A."/>
            <person name="Saw J.H."/>
            <person name="Jorgensen S.L."/>
            <person name="Zaremba-Niedzwiedzka K."/>
            <person name="Martijn J."/>
            <person name="Lind A.E."/>
            <person name="van Eijk R."/>
            <person name="Schleper C."/>
            <person name="Guy L."/>
            <person name="Ettema T.J."/>
        </authorList>
    </citation>
    <scope>NUCLEOTIDE SEQUENCE</scope>
</reference>
<feature type="transmembrane region" description="Helical" evidence="1">
    <location>
        <begin position="301"/>
        <end position="318"/>
    </location>
</feature>
<feature type="transmembrane region" description="Helical" evidence="1">
    <location>
        <begin position="84"/>
        <end position="102"/>
    </location>
</feature>
<keyword evidence="1" id="KW-0812">Transmembrane</keyword>
<gene>
    <name evidence="2" type="ORF">LCGC14_0941330</name>
</gene>
<protein>
    <submittedName>
        <fullName evidence="2">Uncharacterized protein</fullName>
    </submittedName>
</protein>
<organism evidence="2">
    <name type="scientific">marine sediment metagenome</name>
    <dbReference type="NCBI Taxonomy" id="412755"/>
    <lineage>
        <taxon>unclassified sequences</taxon>
        <taxon>metagenomes</taxon>
        <taxon>ecological metagenomes</taxon>
    </lineage>
</organism>
<evidence type="ECO:0000256" key="1">
    <source>
        <dbReference type="SAM" id="Phobius"/>
    </source>
</evidence>
<feature type="transmembrane region" description="Helical" evidence="1">
    <location>
        <begin position="245"/>
        <end position="263"/>
    </location>
</feature>
<sequence>MAQKYVRLLSPYFPEFLVVLAVVIYSFTPLVVNGTGIIPAGNDINRLNTLIQEGTYTYRYFGHLPILLFGVTVYYYLTPVLVWFSLRVILPGVYATIAWVWIVMSLPFLRFMSAGSNISLLNTFIFIAILMRTRLRVWSIIPLVLTPMFHTSTGGLTLAGFTVYAIFRRSLRGLAYTIPGWVIFFALGHLAGSSAKRVLDIQVSSESTILSVPIPHITSDVGTSFANNPDIVGALSIGNWIAGHLGGWELFTILAAVAIYLVYCKRKHLWPLVGVNGVLLSMVLLLGVVSFTPLVLDADRSSGTLILLLLILSTVLLQKVGKGAVVIVLAFGLLLHVGTVTTSFTRYANMGQYGPFVDTCSQSPLPKDCG</sequence>
<feature type="transmembrane region" description="Helical" evidence="1">
    <location>
        <begin position="12"/>
        <end position="38"/>
    </location>
</feature>
<keyword evidence="1" id="KW-1133">Transmembrane helix</keyword>
<dbReference type="AlphaFoldDB" id="A0A0F9NPK7"/>
<name>A0A0F9NPK7_9ZZZZ</name>
<evidence type="ECO:0000313" key="2">
    <source>
        <dbReference type="EMBL" id="KKN19869.1"/>
    </source>
</evidence>
<accession>A0A0F9NPK7</accession>
<feature type="transmembrane region" description="Helical" evidence="1">
    <location>
        <begin position="173"/>
        <end position="192"/>
    </location>
</feature>
<comment type="caution">
    <text evidence="2">The sequence shown here is derived from an EMBL/GenBank/DDBJ whole genome shotgun (WGS) entry which is preliminary data.</text>
</comment>